<evidence type="ECO:0000313" key="2">
    <source>
        <dbReference type="EMBL" id="KAJ8417379.1"/>
    </source>
</evidence>
<evidence type="ECO:0000256" key="1">
    <source>
        <dbReference type="SAM" id="MobiDB-lite"/>
    </source>
</evidence>
<dbReference type="Proteomes" id="UP001221898">
    <property type="component" value="Unassembled WGS sequence"/>
</dbReference>
<protein>
    <submittedName>
        <fullName evidence="2">Uncharacterized protein</fullName>
    </submittedName>
</protein>
<gene>
    <name evidence="2" type="ORF">AAFF_G00286060</name>
</gene>
<dbReference type="EMBL" id="JAINUG010000004">
    <property type="protein sequence ID" value="KAJ8417379.1"/>
    <property type="molecule type" value="Genomic_DNA"/>
</dbReference>
<dbReference type="AlphaFoldDB" id="A0AAD7TAH7"/>
<keyword evidence="3" id="KW-1185">Reference proteome</keyword>
<feature type="compositionally biased region" description="Pro residues" evidence="1">
    <location>
        <begin position="1"/>
        <end position="11"/>
    </location>
</feature>
<sequence length="100" mass="10913">MRQPGKWPPTVSPRAPSLPAVCPTSSHARRLEVIRPQVAGALDFGESDGASPCEGPPFFWEHGKHVFIFTAAADSESRGRTLRKSLDRAARLGKRHNKIG</sequence>
<feature type="region of interest" description="Disordered" evidence="1">
    <location>
        <begin position="1"/>
        <end position="23"/>
    </location>
</feature>
<accession>A0AAD7TAH7</accession>
<evidence type="ECO:0000313" key="3">
    <source>
        <dbReference type="Proteomes" id="UP001221898"/>
    </source>
</evidence>
<name>A0AAD7TAH7_9TELE</name>
<proteinExistence type="predicted"/>
<organism evidence="2 3">
    <name type="scientific">Aldrovandia affinis</name>
    <dbReference type="NCBI Taxonomy" id="143900"/>
    <lineage>
        <taxon>Eukaryota</taxon>
        <taxon>Metazoa</taxon>
        <taxon>Chordata</taxon>
        <taxon>Craniata</taxon>
        <taxon>Vertebrata</taxon>
        <taxon>Euteleostomi</taxon>
        <taxon>Actinopterygii</taxon>
        <taxon>Neopterygii</taxon>
        <taxon>Teleostei</taxon>
        <taxon>Notacanthiformes</taxon>
        <taxon>Halosauridae</taxon>
        <taxon>Aldrovandia</taxon>
    </lineage>
</organism>
<comment type="caution">
    <text evidence="2">The sequence shown here is derived from an EMBL/GenBank/DDBJ whole genome shotgun (WGS) entry which is preliminary data.</text>
</comment>
<reference evidence="2" key="1">
    <citation type="journal article" date="2023" name="Science">
        <title>Genome structures resolve the early diversification of teleost fishes.</title>
        <authorList>
            <person name="Parey E."/>
            <person name="Louis A."/>
            <person name="Montfort J."/>
            <person name="Bouchez O."/>
            <person name="Roques C."/>
            <person name="Iampietro C."/>
            <person name="Lluch J."/>
            <person name="Castinel A."/>
            <person name="Donnadieu C."/>
            <person name="Desvignes T."/>
            <person name="Floi Bucao C."/>
            <person name="Jouanno E."/>
            <person name="Wen M."/>
            <person name="Mejri S."/>
            <person name="Dirks R."/>
            <person name="Jansen H."/>
            <person name="Henkel C."/>
            <person name="Chen W.J."/>
            <person name="Zahm M."/>
            <person name="Cabau C."/>
            <person name="Klopp C."/>
            <person name="Thompson A.W."/>
            <person name="Robinson-Rechavi M."/>
            <person name="Braasch I."/>
            <person name="Lecointre G."/>
            <person name="Bobe J."/>
            <person name="Postlethwait J.H."/>
            <person name="Berthelot C."/>
            <person name="Roest Crollius H."/>
            <person name="Guiguen Y."/>
        </authorList>
    </citation>
    <scope>NUCLEOTIDE SEQUENCE</scope>
    <source>
        <strain evidence="2">NC1722</strain>
    </source>
</reference>